<sequence>MALPAPFFLPDLLHGNAVPDYRLSDAVSTFTLRRISTDTTLVIHEPLGWDASEWTLERDKTWHGLNFEFVGEEMSLKFQQEEAVTFLENAYKSEGPDVDVRLTWSLSDTTGSLELQHLRLNFAKRNLKGGEFSITAERVSLHPDIRAKWDVMLSMDQRKALVNDAAGTPIAISPPAPAQLLLHAQRIKQTTEIKTSPKPPDTDWQSFDNEGGSPLFGGDLLPTGQNVAYRVFYITFPFESERAAPGEVQTFNGSYLAISTDDPRTKTPHLLTKTDGKYTFNVNIDFQVDARLQRRDISLFPPKIVDFSLVLRMVVGETIYELATPMIGPAYLQSQLQPKRMKGQYPRLSYPITLDLPKNTPVWIFSALTINPDRQNWKGTDVRATVFSSSLSIIANTTAPPSLTPAYPIIDVLRHYVACLTGRGDAVQSAYYSPESDDQPAAGGGSRRMETNGYSLRGFVGKPMQGSLQKQLSSLQAIDAIGMSYLPTDDGDKVVIEPIANWYRDTQVLELTSFTVIEDSTSPEYLYSKAKIGYAKFPDEGPQVLDEFNTTQEYVLPMREGDTYDQVSDLIASGYALEMTRRVQFSDKPQDSTTYDDDAFIICTTGYGVLTPGDTSATRLVTFGMIAQKATLFMTYASQPSWLTKGITFLVEGTALNNGLFQAVSVDSGELFGVKVVWLTLDRPIQTEQNVEATLSINSNGIYTAERNENFAVVEGVVDPATTYNLRLSPRYNFLRHSRYIAGGYVYTNGSLPVSCSFAKNNVGLRTQLADNAEGDENIDIRRLVGHSDALSVADLRNPLRALWQPETIKIEAPLTIDQMLYLRSCYQGIHPDATKHYGYIKLTQGDSYVKGFPLQIQFSVATGKAVLTLLKKSLSLSELQGQRGCSFYADYVFNTFENAADVDNWIEQCTFDTFQ</sequence>
<gene>
    <name evidence="1" type="ORF">IC229_33140</name>
</gene>
<dbReference type="AlphaFoldDB" id="A0A927GAT2"/>
<reference evidence="1" key="1">
    <citation type="submission" date="2020-09" db="EMBL/GenBank/DDBJ databases">
        <authorList>
            <person name="Kim M.K."/>
        </authorList>
    </citation>
    <scope>NUCLEOTIDE SEQUENCE</scope>
    <source>
        <strain evidence="1">BT702</strain>
    </source>
</reference>
<comment type="caution">
    <text evidence="1">The sequence shown here is derived from an EMBL/GenBank/DDBJ whole genome shotgun (WGS) entry which is preliminary data.</text>
</comment>
<dbReference type="EMBL" id="JACWZY010000059">
    <property type="protein sequence ID" value="MBD2705504.1"/>
    <property type="molecule type" value="Genomic_DNA"/>
</dbReference>
<accession>A0A927GAT2</accession>
<dbReference type="RefSeq" id="WP_190892993.1">
    <property type="nucleotide sequence ID" value="NZ_JACWZY010000059.1"/>
</dbReference>
<protein>
    <submittedName>
        <fullName evidence="1">Uncharacterized protein</fullName>
    </submittedName>
</protein>
<organism evidence="1 2">
    <name type="scientific">Spirosoma profusum</name>
    <dbReference type="NCBI Taxonomy" id="2771354"/>
    <lineage>
        <taxon>Bacteria</taxon>
        <taxon>Pseudomonadati</taxon>
        <taxon>Bacteroidota</taxon>
        <taxon>Cytophagia</taxon>
        <taxon>Cytophagales</taxon>
        <taxon>Cytophagaceae</taxon>
        <taxon>Spirosoma</taxon>
    </lineage>
</organism>
<name>A0A927GAT2_9BACT</name>
<keyword evidence="2" id="KW-1185">Reference proteome</keyword>
<proteinExistence type="predicted"/>
<evidence type="ECO:0000313" key="2">
    <source>
        <dbReference type="Proteomes" id="UP000598820"/>
    </source>
</evidence>
<evidence type="ECO:0000313" key="1">
    <source>
        <dbReference type="EMBL" id="MBD2705504.1"/>
    </source>
</evidence>
<dbReference type="Proteomes" id="UP000598820">
    <property type="component" value="Unassembled WGS sequence"/>
</dbReference>